<dbReference type="SUPFAM" id="SSF47240">
    <property type="entry name" value="Ferritin-like"/>
    <property type="match status" value="1"/>
</dbReference>
<feature type="domain" description="Rubrerythrin diiron-binding" evidence="1">
    <location>
        <begin position="17"/>
        <end position="72"/>
    </location>
</feature>
<dbReference type="RefSeq" id="WP_065411576.1">
    <property type="nucleotide sequence ID" value="NZ_MAYT01000028.1"/>
</dbReference>
<feature type="domain" description="Rubrerythrin diiron-binding" evidence="1">
    <location>
        <begin position="90"/>
        <end position="140"/>
    </location>
</feature>
<proteinExistence type="predicted"/>
<dbReference type="InterPro" id="IPR003251">
    <property type="entry name" value="Rr_diiron-bd_dom"/>
</dbReference>
<accession>A0A1B9AJC5</accession>
<dbReference type="InterPro" id="IPR009078">
    <property type="entry name" value="Ferritin-like_SF"/>
</dbReference>
<evidence type="ECO:0000259" key="1">
    <source>
        <dbReference type="Pfam" id="PF02915"/>
    </source>
</evidence>
<dbReference type="GO" id="GO:0046872">
    <property type="term" value="F:metal ion binding"/>
    <property type="evidence" value="ECO:0007669"/>
    <property type="project" value="InterPro"/>
</dbReference>
<gene>
    <name evidence="2" type="ORF">A8F95_11920</name>
</gene>
<dbReference type="InterPro" id="IPR012347">
    <property type="entry name" value="Ferritin-like"/>
</dbReference>
<protein>
    <submittedName>
        <fullName evidence="2">Rubrerythrin family protein</fullName>
    </submittedName>
</protein>
<sequence length="143" mass="16949">MYYYNAADRQTNQLVANIEKAINGEYTAIQCYAKLAEMAPSKGVRQQILEIREDEKRHFQQFVQMYTQLTGRQPQPKILERCPNKYMKGLEFALKDEQETVDFYLDIADRAPSQYIRETFRRAAADEQNHAVWFLYFFTKGRS</sequence>
<evidence type="ECO:0000313" key="2">
    <source>
        <dbReference type="EMBL" id="OCA83950.1"/>
    </source>
</evidence>
<dbReference type="Gene3D" id="1.20.1260.10">
    <property type="match status" value="1"/>
</dbReference>
<comment type="caution">
    <text evidence="2">The sequence shown here is derived from an EMBL/GenBank/DDBJ whole genome shotgun (WGS) entry which is preliminary data.</text>
</comment>
<dbReference type="GO" id="GO:0016491">
    <property type="term" value="F:oxidoreductase activity"/>
    <property type="evidence" value="ECO:0007669"/>
    <property type="project" value="InterPro"/>
</dbReference>
<dbReference type="Pfam" id="PF02915">
    <property type="entry name" value="Rubrerythrin"/>
    <property type="match status" value="2"/>
</dbReference>
<dbReference type="EMBL" id="MAYT01000028">
    <property type="protein sequence ID" value="OCA83950.1"/>
    <property type="molecule type" value="Genomic_DNA"/>
</dbReference>
<evidence type="ECO:0000313" key="3">
    <source>
        <dbReference type="Proteomes" id="UP000092578"/>
    </source>
</evidence>
<dbReference type="Proteomes" id="UP000092578">
    <property type="component" value="Unassembled WGS sequence"/>
</dbReference>
<keyword evidence="3" id="KW-1185">Reference proteome</keyword>
<dbReference type="CDD" id="cd00657">
    <property type="entry name" value="Ferritin_like"/>
    <property type="match status" value="1"/>
</dbReference>
<name>A0A1B9AJC5_9BACI</name>
<organism evidence="2 3">
    <name type="scientific">Pseudobacillus wudalianchiensis</name>
    <dbReference type="NCBI Taxonomy" id="1743143"/>
    <lineage>
        <taxon>Bacteria</taxon>
        <taxon>Bacillati</taxon>
        <taxon>Bacillota</taxon>
        <taxon>Bacilli</taxon>
        <taxon>Bacillales</taxon>
        <taxon>Bacillaceae</taxon>
        <taxon>Pseudobacillus</taxon>
    </lineage>
</organism>
<dbReference type="AlphaFoldDB" id="A0A1B9AJC5"/>
<reference evidence="3" key="1">
    <citation type="submission" date="2016-05" db="EMBL/GenBank/DDBJ databases">
        <authorList>
            <person name="Liu B."/>
            <person name="Wang J."/>
            <person name="Zhu Y."/>
            <person name="Liu G."/>
            <person name="Chen Q."/>
            <person name="Chen Z."/>
            <person name="Lan J."/>
            <person name="Che J."/>
            <person name="Ge C."/>
            <person name="Shi H."/>
            <person name="Pan Z."/>
            <person name="Liu X."/>
        </authorList>
    </citation>
    <scope>NUCLEOTIDE SEQUENCE [LARGE SCALE GENOMIC DNA]</scope>
    <source>
        <strain evidence="3">FJAT-27215</strain>
    </source>
</reference>